<feature type="coiled-coil region" evidence="1">
    <location>
        <begin position="52"/>
        <end position="97"/>
    </location>
</feature>
<dbReference type="EMBL" id="CP049989">
    <property type="protein sequence ID" value="QIM51633.1"/>
    <property type="molecule type" value="Genomic_DNA"/>
</dbReference>
<dbReference type="RefSeq" id="WP_166225695.1">
    <property type="nucleotide sequence ID" value="NZ_CP049989.1"/>
</dbReference>
<dbReference type="InterPro" id="IPR019659">
    <property type="entry name" value="DUF2514"/>
</dbReference>
<evidence type="ECO:0000256" key="1">
    <source>
        <dbReference type="SAM" id="Coils"/>
    </source>
</evidence>
<dbReference type="Proteomes" id="UP000503162">
    <property type="component" value="Chromosome"/>
</dbReference>
<gene>
    <name evidence="2" type="ORF">G9Q37_05505</name>
</gene>
<evidence type="ECO:0000313" key="2">
    <source>
        <dbReference type="EMBL" id="QIM51633.1"/>
    </source>
</evidence>
<dbReference type="AlphaFoldDB" id="A0A6G8IER2"/>
<keyword evidence="3" id="KW-1185">Reference proteome</keyword>
<dbReference type="KEGG" id="hcz:G9Q37_05505"/>
<proteinExistence type="predicted"/>
<reference evidence="2 3" key="1">
    <citation type="submission" date="2020-03" db="EMBL/GenBank/DDBJ databases">
        <title>Hydrogenophaga sp. nov. isolated from cyanobacterial mat.</title>
        <authorList>
            <person name="Thorat V."/>
            <person name="Kirdat K."/>
            <person name="Tiwarekar B."/>
            <person name="Costa E.D."/>
            <person name="Yadav A."/>
        </authorList>
    </citation>
    <scope>NUCLEOTIDE SEQUENCE [LARGE SCALE GENOMIC DNA]</scope>
    <source>
        <strain evidence="2 3">BA0156</strain>
    </source>
</reference>
<accession>A0A6G8IER2</accession>
<name>A0A6G8IER2_9BURK</name>
<protein>
    <submittedName>
        <fullName evidence="2">DUF2514 family protein</fullName>
    </submittedName>
</protein>
<keyword evidence="1" id="KW-0175">Coiled coil</keyword>
<sequence>MNAIAALFGFIPGWIWAAICAGAIATSCTQTMRLEHEQAKHAGTRAEFSEYRADIERQRAEAIQQARQREQELADAATQAQAQADALRQQLDRDRVASGVASQRLRDAAQTAALNAAGACSVATSAAVRDSAAASARVLANVLAELDDRAGALADLADRSRAAGLQCQTLYDAAVKATGINRSNTDKPR</sequence>
<evidence type="ECO:0000313" key="3">
    <source>
        <dbReference type="Proteomes" id="UP000503162"/>
    </source>
</evidence>
<organism evidence="2 3">
    <name type="scientific">Hydrogenophaga crocea</name>
    <dbReference type="NCBI Taxonomy" id="2716225"/>
    <lineage>
        <taxon>Bacteria</taxon>
        <taxon>Pseudomonadati</taxon>
        <taxon>Pseudomonadota</taxon>
        <taxon>Betaproteobacteria</taxon>
        <taxon>Burkholderiales</taxon>
        <taxon>Comamonadaceae</taxon>
        <taxon>Hydrogenophaga</taxon>
    </lineage>
</organism>
<dbReference type="Pfam" id="PF10721">
    <property type="entry name" value="DUF2514"/>
    <property type="match status" value="1"/>
</dbReference>